<organism evidence="3 4">
    <name type="scientific">Hyalella azteca</name>
    <name type="common">Amphipod</name>
    <dbReference type="NCBI Taxonomy" id="294128"/>
    <lineage>
        <taxon>Eukaryota</taxon>
        <taxon>Metazoa</taxon>
        <taxon>Ecdysozoa</taxon>
        <taxon>Arthropoda</taxon>
        <taxon>Crustacea</taxon>
        <taxon>Multicrustacea</taxon>
        <taxon>Malacostraca</taxon>
        <taxon>Eumalacostraca</taxon>
        <taxon>Peracarida</taxon>
        <taxon>Amphipoda</taxon>
        <taxon>Senticaudata</taxon>
        <taxon>Talitrida</taxon>
        <taxon>Talitroidea</taxon>
        <taxon>Hyalellidae</taxon>
        <taxon>Hyalella</taxon>
    </lineage>
</organism>
<dbReference type="GeneID" id="108665342"/>
<dbReference type="AlphaFoldDB" id="A0A8B7N166"/>
<accession>A0A8B7N166</accession>
<feature type="compositionally biased region" description="Polar residues" evidence="1">
    <location>
        <begin position="206"/>
        <end position="216"/>
    </location>
</feature>
<evidence type="ECO:0000256" key="1">
    <source>
        <dbReference type="SAM" id="MobiDB-lite"/>
    </source>
</evidence>
<sequence>MPLNVRVLASTRVILCCFVCWTTAILIIVGVARPAWHVAQGFLPFLAAIFIGGPLVFIAIRLDLLALIQDKIDAVREARRQPQEEEVRTTRIKESYGLRTGILGLKNPTAEYLTFEAGADETAYEVPREFAPPIPAPTYPHKDDAITATRAEARTEYPACMGSGKDSRKTEFNLSNLANEKGSAGPAYDVPREFAPPVLPIKSQHKTNPVASTSTVRPEASSGPGACKGTKEENRPTEFHFRPVFEGPLTKENKEKPRETVEQSLACQSSVAFDGHRIAFDGHRVKILIETKPAAETGLPKVPIDSGATAEQTPKG</sequence>
<evidence type="ECO:0000313" key="3">
    <source>
        <dbReference type="Proteomes" id="UP000694843"/>
    </source>
</evidence>
<evidence type="ECO:0000313" key="4">
    <source>
        <dbReference type="RefSeq" id="XP_018007576.1"/>
    </source>
</evidence>
<feature type="region of interest" description="Disordered" evidence="1">
    <location>
        <begin position="295"/>
        <end position="316"/>
    </location>
</feature>
<dbReference type="KEGG" id="hazt:108665342"/>
<keyword evidence="2" id="KW-1133">Transmembrane helix</keyword>
<name>A0A8B7N166_HYAAZ</name>
<feature type="compositionally biased region" description="Basic and acidic residues" evidence="1">
    <location>
        <begin position="229"/>
        <end position="260"/>
    </location>
</feature>
<dbReference type="Proteomes" id="UP000694843">
    <property type="component" value="Unplaced"/>
</dbReference>
<keyword evidence="2" id="KW-0812">Transmembrane</keyword>
<gene>
    <name evidence="4" type="primary">LOC108665342</name>
</gene>
<dbReference type="RefSeq" id="XP_018007576.1">
    <property type="nucleotide sequence ID" value="XM_018152087.2"/>
</dbReference>
<evidence type="ECO:0000256" key="2">
    <source>
        <dbReference type="SAM" id="Phobius"/>
    </source>
</evidence>
<feature type="transmembrane region" description="Helical" evidence="2">
    <location>
        <begin position="12"/>
        <end position="36"/>
    </location>
</feature>
<feature type="transmembrane region" description="Helical" evidence="2">
    <location>
        <begin position="42"/>
        <end position="62"/>
    </location>
</feature>
<protein>
    <submittedName>
        <fullName evidence="4">Uncharacterized protein LOC108665342</fullName>
    </submittedName>
</protein>
<proteinExistence type="predicted"/>
<keyword evidence="2" id="KW-0472">Membrane</keyword>
<feature type="region of interest" description="Disordered" evidence="1">
    <location>
        <begin position="200"/>
        <end position="260"/>
    </location>
</feature>
<reference evidence="4" key="1">
    <citation type="submission" date="2025-08" db="UniProtKB">
        <authorList>
            <consortium name="RefSeq"/>
        </authorList>
    </citation>
    <scope>IDENTIFICATION</scope>
    <source>
        <tissue evidence="4">Whole organism</tissue>
    </source>
</reference>
<keyword evidence="3" id="KW-1185">Reference proteome</keyword>